<protein>
    <submittedName>
        <fullName evidence="1">Uncharacterized protein</fullName>
    </submittedName>
</protein>
<sequence length="95" mass="10837">MRCQNSNAILCERIMIEIYRGGLETKVIRVRNRVKNAETNRSSPPRAFYSGKKTSGLDSHPFHCSRTEFVFGFGYLQTLHLPHFLQQVLLHGSSG</sequence>
<evidence type="ECO:0000313" key="1">
    <source>
        <dbReference type="EMBL" id="GFQ90738.1"/>
    </source>
</evidence>
<dbReference type="AlphaFoldDB" id="A0A8X6L1X6"/>
<proteinExistence type="predicted"/>
<organism evidence="1 2">
    <name type="scientific">Trichonephila clavata</name>
    <name type="common">Joro spider</name>
    <name type="synonym">Nephila clavata</name>
    <dbReference type="NCBI Taxonomy" id="2740835"/>
    <lineage>
        <taxon>Eukaryota</taxon>
        <taxon>Metazoa</taxon>
        <taxon>Ecdysozoa</taxon>
        <taxon>Arthropoda</taxon>
        <taxon>Chelicerata</taxon>
        <taxon>Arachnida</taxon>
        <taxon>Araneae</taxon>
        <taxon>Araneomorphae</taxon>
        <taxon>Entelegynae</taxon>
        <taxon>Araneoidea</taxon>
        <taxon>Nephilidae</taxon>
        <taxon>Trichonephila</taxon>
    </lineage>
</organism>
<name>A0A8X6L1X6_TRICU</name>
<dbReference type="Proteomes" id="UP000887116">
    <property type="component" value="Unassembled WGS sequence"/>
</dbReference>
<gene>
    <name evidence="1" type="ORF">TNCT_530331</name>
</gene>
<keyword evidence="2" id="KW-1185">Reference proteome</keyword>
<accession>A0A8X6L1X6</accession>
<comment type="caution">
    <text evidence="1">The sequence shown here is derived from an EMBL/GenBank/DDBJ whole genome shotgun (WGS) entry which is preliminary data.</text>
</comment>
<evidence type="ECO:0000313" key="2">
    <source>
        <dbReference type="Proteomes" id="UP000887116"/>
    </source>
</evidence>
<dbReference type="EMBL" id="BMAO01013742">
    <property type="protein sequence ID" value="GFQ90738.1"/>
    <property type="molecule type" value="Genomic_DNA"/>
</dbReference>
<reference evidence="1" key="1">
    <citation type="submission" date="2020-07" db="EMBL/GenBank/DDBJ databases">
        <title>Multicomponent nature underlies the extraordinary mechanical properties of spider dragline silk.</title>
        <authorList>
            <person name="Kono N."/>
            <person name="Nakamura H."/>
            <person name="Mori M."/>
            <person name="Yoshida Y."/>
            <person name="Ohtoshi R."/>
            <person name="Malay A.D."/>
            <person name="Moran D.A.P."/>
            <person name="Tomita M."/>
            <person name="Numata K."/>
            <person name="Arakawa K."/>
        </authorList>
    </citation>
    <scope>NUCLEOTIDE SEQUENCE</scope>
</reference>